<accession>A0A0F9IDD1</accession>
<dbReference type="SFLD" id="SFLDG01129">
    <property type="entry name" value="C1.5:_HAD__Beta-PGM__Phosphata"/>
    <property type="match status" value="1"/>
</dbReference>
<dbReference type="InterPro" id="IPR041492">
    <property type="entry name" value="HAD_2"/>
</dbReference>
<sequence length="223" mass="24961">MTYKAAIFDLDGTLLDTLEDLGNAVNRVLAANGFPTHEMNHYRYYVGDGEAMLITRALPEEKRSDEIIRTCLKEYRQDYGQNWNVNTKPYDGVEEMLDALVTHGLKLAILSNKPHELTKLCVSGLLPNWTFDVVLGQQEPIPRKPDPEGALKIAEELKIPPSGFLYLGDTATDMKTAIAANMFPVGVLWGFRPAEELQQSGAQLLLKRPMDIMNLLNTKNTPD</sequence>
<dbReference type="NCBIfam" id="TIGR01549">
    <property type="entry name" value="HAD-SF-IA-v1"/>
    <property type="match status" value="1"/>
</dbReference>
<gene>
    <name evidence="1" type="ORF">LCGC14_1955360</name>
</gene>
<dbReference type="SFLD" id="SFLDS00003">
    <property type="entry name" value="Haloacid_Dehalogenase"/>
    <property type="match status" value="1"/>
</dbReference>
<proteinExistence type="predicted"/>
<dbReference type="GO" id="GO:0005829">
    <property type="term" value="C:cytosol"/>
    <property type="evidence" value="ECO:0007669"/>
    <property type="project" value="TreeGrafter"/>
</dbReference>
<dbReference type="GO" id="GO:0008967">
    <property type="term" value="F:phosphoglycolate phosphatase activity"/>
    <property type="evidence" value="ECO:0007669"/>
    <property type="project" value="TreeGrafter"/>
</dbReference>
<reference evidence="1" key="1">
    <citation type="journal article" date="2015" name="Nature">
        <title>Complex archaea that bridge the gap between prokaryotes and eukaryotes.</title>
        <authorList>
            <person name="Spang A."/>
            <person name="Saw J.H."/>
            <person name="Jorgensen S.L."/>
            <person name="Zaremba-Niedzwiedzka K."/>
            <person name="Martijn J."/>
            <person name="Lind A.E."/>
            <person name="van Eijk R."/>
            <person name="Schleper C."/>
            <person name="Guy L."/>
            <person name="Ettema T.J."/>
        </authorList>
    </citation>
    <scope>NUCLEOTIDE SEQUENCE</scope>
</reference>
<dbReference type="Gene3D" id="3.40.50.1000">
    <property type="entry name" value="HAD superfamily/HAD-like"/>
    <property type="match status" value="1"/>
</dbReference>
<dbReference type="AlphaFoldDB" id="A0A0F9IDD1"/>
<dbReference type="InterPro" id="IPR023198">
    <property type="entry name" value="PGP-like_dom2"/>
</dbReference>
<dbReference type="InterPro" id="IPR050155">
    <property type="entry name" value="HAD-like_hydrolase_sf"/>
</dbReference>
<dbReference type="PANTHER" id="PTHR43434">
    <property type="entry name" value="PHOSPHOGLYCOLATE PHOSPHATASE"/>
    <property type="match status" value="1"/>
</dbReference>
<dbReference type="Pfam" id="PF13419">
    <property type="entry name" value="HAD_2"/>
    <property type="match status" value="1"/>
</dbReference>
<dbReference type="InterPro" id="IPR006439">
    <property type="entry name" value="HAD-SF_hydro_IA"/>
</dbReference>
<dbReference type="EMBL" id="LAZR01021424">
    <property type="protein sequence ID" value="KKL85377.1"/>
    <property type="molecule type" value="Genomic_DNA"/>
</dbReference>
<dbReference type="InterPro" id="IPR023214">
    <property type="entry name" value="HAD_sf"/>
</dbReference>
<evidence type="ECO:0008006" key="2">
    <source>
        <dbReference type="Google" id="ProtNLM"/>
    </source>
</evidence>
<dbReference type="PRINTS" id="PR00413">
    <property type="entry name" value="HADHALOGNASE"/>
</dbReference>
<protein>
    <recommendedName>
        <fullName evidence="2">Phosphoglycolate phosphatase</fullName>
    </recommendedName>
</protein>
<organism evidence="1">
    <name type="scientific">marine sediment metagenome</name>
    <dbReference type="NCBI Taxonomy" id="412755"/>
    <lineage>
        <taxon>unclassified sequences</taxon>
        <taxon>metagenomes</taxon>
        <taxon>ecological metagenomes</taxon>
    </lineage>
</organism>
<evidence type="ECO:0000313" key="1">
    <source>
        <dbReference type="EMBL" id="KKL85377.1"/>
    </source>
</evidence>
<dbReference type="Gene3D" id="1.10.150.240">
    <property type="entry name" value="Putative phosphatase, domain 2"/>
    <property type="match status" value="1"/>
</dbReference>
<dbReference type="SFLD" id="SFLDG01135">
    <property type="entry name" value="C1.5.6:_HAD__Beta-PGM__Phospha"/>
    <property type="match status" value="1"/>
</dbReference>
<name>A0A0F9IDD1_9ZZZZ</name>
<dbReference type="SUPFAM" id="SSF56784">
    <property type="entry name" value="HAD-like"/>
    <property type="match status" value="1"/>
</dbReference>
<dbReference type="PANTHER" id="PTHR43434:SF1">
    <property type="entry name" value="PHOSPHOGLYCOLATE PHOSPHATASE"/>
    <property type="match status" value="1"/>
</dbReference>
<comment type="caution">
    <text evidence="1">The sequence shown here is derived from an EMBL/GenBank/DDBJ whole genome shotgun (WGS) entry which is preliminary data.</text>
</comment>
<dbReference type="InterPro" id="IPR036412">
    <property type="entry name" value="HAD-like_sf"/>
</dbReference>
<dbReference type="GO" id="GO:0006281">
    <property type="term" value="P:DNA repair"/>
    <property type="evidence" value="ECO:0007669"/>
    <property type="project" value="TreeGrafter"/>
</dbReference>